<dbReference type="InterPro" id="IPR036868">
    <property type="entry name" value="TusA-like_sf"/>
</dbReference>
<reference evidence="3 4" key="1">
    <citation type="journal article" date="2015" name="Int. J. Syst. Evol. Microbiol.">
        <title>Flavisolibacter ginsenosidimutans sp. nov., with ginsenoside-converting activity isolated from soil used for cultivating ginseng.</title>
        <authorList>
            <person name="Zhao Y."/>
            <person name="Liu Q."/>
            <person name="Kang M.S."/>
            <person name="Jin F."/>
            <person name="Yu H."/>
            <person name="Im W.T."/>
        </authorList>
    </citation>
    <scope>NUCLEOTIDE SEQUENCE [LARGE SCALE GENOMIC DNA]</scope>
    <source>
        <strain evidence="3 4">Gsoil 636</strain>
    </source>
</reference>
<feature type="domain" description="DUF2249" evidence="2">
    <location>
        <begin position="202"/>
        <end position="266"/>
    </location>
</feature>
<dbReference type="InterPro" id="IPR038062">
    <property type="entry name" value="ScdA-like_N_sf"/>
</dbReference>
<dbReference type="RefSeq" id="WP_146781653.1">
    <property type="nucleotide sequence ID" value="NZ_BAABIO010000006.1"/>
</dbReference>
<feature type="domain" description="DUF2249" evidence="2">
    <location>
        <begin position="101"/>
        <end position="155"/>
    </location>
</feature>
<dbReference type="AlphaFoldDB" id="A0A5B8UE57"/>
<dbReference type="OrthoDB" id="128918at2"/>
<protein>
    <submittedName>
        <fullName evidence="3">DUF2249 domain-containing protein</fullName>
    </submittedName>
</protein>
<feature type="domain" description="DUF1858" evidence="1">
    <location>
        <begin position="3"/>
        <end position="62"/>
    </location>
</feature>
<dbReference type="Gene3D" id="1.10.3910.10">
    <property type="entry name" value="SP0561-like"/>
    <property type="match status" value="1"/>
</dbReference>
<dbReference type="SUPFAM" id="SSF64307">
    <property type="entry name" value="SirA-like"/>
    <property type="match status" value="1"/>
</dbReference>
<evidence type="ECO:0000313" key="3">
    <source>
        <dbReference type="EMBL" id="QEC54586.1"/>
    </source>
</evidence>
<keyword evidence="4" id="KW-1185">Reference proteome</keyword>
<dbReference type="Proteomes" id="UP000321204">
    <property type="component" value="Chromosome"/>
</dbReference>
<dbReference type="InterPro" id="IPR018720">
    <property type="entry name" value="DUF2249"/>
</dbReference>
<dbReference type="Pfam" id="PF10006">
    <property type="entry name" value="DUF2249"/>
    <property type="match status" value="2"/>
</dbReference>
<dbReference type="Pfam" id="PF08984">
    <property type="entry name" value="DUF1858"/>
    <property type="match status" value="1"/>
</dbReference>
<dbReference type="EMBL" id="CP042433">
    <property type="protein sequence ID" value="QEC54586.1"/>
    <property type="molecule type" value="Genomic_DNA"/>
</dbReference>
<dbReference type="SUPFAM" id="SSF140683">
    <property type="entry name" value="SP0561-like"/>
    <property type="match status" value="1"/>
</dbReference>
<gene>
    <name evidence="3" type="ORF">FSB75_01285</name>
</gene>
<organism evidence="3 4">
    <name type="scientific">Flavisolibacter ginsenosidimutans</name>
    <dbReference type="NCBI Taxonomy" id="661481"/>
    <lineage>
        <taxon>Bacteria</taxon>
        <taxon>Pseudomonadati</taxon>
        <taxon>Bacteroidota</taxon>
        <taxon>Chitinophagia</taxon>
        <taxon>Chitinophagales</taxon>
        <taxon>Chitinophagaceae</taxon>
        <taxon>Flavisolibacter</taxon>
    </lineage>
</organism>
<proteinExistence type="predicted"/>
<dbReference type="KEGG" id="fgg:FSB75_01285"/>
<evidence type="ECO:0000259" key="1">
    <source>
        <dbReference type="Pfam" id="PF08984"/>
    </source>
</evidence>
<sequence length="268" mass="30134">MTINADTKIAPILKQNASALEAIVSISPKFEKLRNPLLRKLMAGRTTLAEASRLGGCSMDDFFKKLEPLGFEIDRNTNAVDGAKKPVPAFVASLKKQQVIELDVRPVISSGSDPLNVIMEKVKSVKPGDVLKIINTFEPTPLIRLLEKKGFESYVNAVNNNLIETYFHKKEASNQGEIEPAQPTASDWDNVLKKFGDKVQKIEVRHLEMPQPMLTILDALDRLENGTALYVYHKRIPVFLLPELAQRGFDYRIKEIQDGEVHLLIFKN</sequence>
<accession>A0A5B8UE57</accession>
<evidence type="ECO:0000313" key="4">
    <source>
        <dbReference type="Proteomes" id="UP000321204"/>
    </source>
</evidence>
<dbReference type="InterPro" id="IPR015077">
    <property type="entry name" value="DUF1858"/>
</dbReference>
<evidence type="ECO:0000259" key="2">
    <source>
        <dbReference type="Pfam" id="PF10006"/>
    </source>
</evidence>
<name>A0A5B8UE57_9BACT</name>